<dbReference type="GO" id="GO:0030414">
    <property type="term" value="F:peptidase inhibitor activity"/>
    <property type="evidence" value="ECO:0007669"/>
    <property type="project" value="UniProtKB-KW"/>
</dbReference>
<dbReference type="PANTHER" id="PTHR23259:SF70">
    <property type="entry name" value="ACCESSORY GLAND PROTEIN ACP62F-RELATED"/>
    <property type="match status" value="1"/>
</dbReference>
<evidence type="ECO:0000256" key="3">
    <source>
        <dbReference type="SAM" id="MobiDB-lite"/>
    </source>
</evidence>
<protein>
    <submittedName>
        <fullName evidence="6">Putative bitil peptide</fullName>
    </submittedName>
</protein>
<dbReference type="EMBL" id="GACK01010846">
    <property type="protein sequence ID" value="JAA54188.1"/>
    <property type="molecule type" value="mRNA"/>
</dbReference>
<feature type="compositionally biased region" description="Polar residues" evidence="3">
    <location>
        <begin position="973"/>
        <end position="985"/>
    </location>
</feature>
<dbReference type="InterPro" id="IPR036084">
    <property type="entry name" value="Ser_inhib-like_sf"/>
</dbReference>
<dbReference type="AlphaFoldDB" id="L7LTH6"/>
<dbReference type="Gene3D" id="2.10.25.10">
    <property type="entry name" value="Laminin"/>
    <property type="match status" value="3"/>
</dbReference>
<feature type="region of interest" description="Disordered" evidence="3">
    <location>
        <begin position="968"/>
        <end position="992"/>
    </location>
</feature>
<feature type="domain" description="TIL" evidence="5">
    <location>
        <begin position="147"/>
        <end position="204"/>
    </location>
</feature>
<feature type="domain" description="TIL" evidence="5">
    <location>
        <begin position="92"/>
        <end position="143"/>
    </location>
</feature>
<feature type="region of interest" description="Disordered" evidence="3">
    <location>
        <begin position="224"/>
        <end position="298"/>
    </location>
</feature>
<feature type="region of interest" description="Disordered" evidence="3">
    <location>
        <begin position="314"/>
        <end position="338"/>
    </location>
</feature>
<keyword evidence="1" id="KW-0646">Protease inhibitor</keyword>
<proteinExistence type="evidence at transcript level"/>
<evidence type="ECO:0000256" key="1">
    <source>
        <dbReference type="ARBA" id="ARBA00022690"/>
    </source>
</evidence>
<evidence type="ECO:0000259" key="5">
    <source>
        <dbReference type="Pfam" id="PF01826"/>
    </source>
</evidence>
<dbReference type="InterPro" id="IPR051368">
    <property type="entry name" value="SerProtInhib-TIL_Domain"/>
</dbReference>
<keyword evidence="4" id="KW-0732">Signal</keyword>
<feature type="compositionally biased region" description="Polar residues" evidence="3">
    <location>
        <begin position="590"/>
        <end position="600"/>
    </location>
</feature>
<feature type="compositionally biased region" description="Basic and acidic residues" evidence="3">
    <location>
        <begin position="492"/>
        <end position="526"/>
    </location>
</feature>
<reference evidence="6" key="1">
    <citation type="submission" date="2012-11" db="EMBL/GenBank/DDBJ databases">
        <authorList>
            <person name="Lucero-Rivera Y.E."/>
            <person name="Tovar-Ramirez D."/>
        </authorList>
    </citation>
    <scope>NUCLEOTIDE SEQUENCE</scope>
    <source>
        <tissue evidence="6">Salivary gland</tissue>
    </source>
</reference>
<feature type="signal peptide" evidence="4">
    <location>
        <begin position="1"/>
        <end position="18"/>
    </location>
</feature>
<feature type="chain" id="PRO_5003980644" evidence="4">
    <location>
        <begin position="19"/>
        <end position="1011"/>
    </location>
</feature>
<dbReference type="CDD" id="cd19941">
    <property type="entry name" value="TIL"/>
    <property type="match status" value="3"/>
</dbReference>
<evidence type="ECO:0000256" key="2">
    <source>
        <dbReference type="ARBA" id="ARBA00023157"/>
    </source>
</evidence>
<name>L7LTH6_RHIPC</name>
<organism evidence="6">
    <name type="scientific">Rhipicephalus pulchellus</name>
    <name type="common">Yellow backed tick</name>
    <name type="synonym">Dermacentor pulchellus</name>
    <dbReference type="NCBI Taxonomy" id="72859"/>
    <lineage>
        <taxon>Eukaryota</taxon>
        <taxon>Metazoa</taxon>
        <taxon>Ecdysozoa</taxon>
        <taxon>Arthropoda</taxon>
        <taxon>Chelicerata</taxon>
        <taxon>Arachnida</taxon>
        <taxon>Acari</taxon>
        <taxon>Parasitiformes</taxon>
        <taxon>Ixodida</taxon>
        <taxon>Ixodoidea</taxon>
        <taxon>Ixodidae</taxon>
        <taxon>Rhipicephalinae</taxon>
        <taxon>Rhipicephalus</taxon>
        <taxon>Rhipicephalus</taxon>
    </lineage>
</organism>
<feature type="compositionally biased region" description="Gly residues" evidence="3">
    <location>
        <begin position="279"/>
        <end position="289"/>
    </location>
</feature>
<dbReference type="Pfam" id="PF01826">
    <property type="entry name" value="TIL"/>
    <property type="match status" value="2"/>
</dbReference>
<evidence type="ECO:0000256" key="4">
    <source>
        <dbReference type="SAM" id="SignalP"/>
    </source>
</evidence>
<dbReference type="InterPro" id="IPR002919">
    <property type="entry name" value="TIL_dom"/>
</dbReference>
<keyword evidence="2" id="KW-1015">Disulfide bond</keyword>
<accession>L7LTH6</accession>
<dbReference type="SUPFAM" id="SSF57567">
    <property type="entry name" value="Serine protease inhibitors"/>
    <property type="match status" value="2"/>
</dbReference>
<reference evidence="6" key="2">
    <citation type="journal article" date="2015" name="J. Proteomics">
        <title>Sexual differences in the sialomes of the zebra tick, Rhipicephalus pulchellus.</title>
        <authorList>
            <person name="Tan A.W."/>
            <person name="Francischetti I.M."/>
            <person name="Slovak M."/>
            <person name="Kini R.M."/>
            <person name="Ribeiro J.M."/>
        </authorList>
    </citation>
    <scope>NUCLEOTIDE SEQUENCE</scope>
    <source>
        <tissue evidence="6">Salivary gland</tissue>
    </source>
</reference>
<evidence type="ECO:0000313" key="6">
    <source>
        <dbReference type="EMBL" id="JAA54188.1"/>
    </source>
</evidence>
<sequence length="1011" mass="107907">MHYIAILLATTCFGLIDGRRNCTNCGPGGCSDLEQLVRGKPRKDRFCKPLFTPSWEKDKLRKCVCKRGFVRNSWGECISKKNCWRCKLRLYKDWHSCGSACPTTCGQPVLRGCPKKCSPGCGCIPGYVVHPKHHHRCVKADSCPPKCPLHSTFKSCVSSCEPKCSEEHPQKCVDSCDTGGCVCDQGYAYFFRNRQKICVQKSECSLFAPPPLSFTSKEIEQFNRGEGGINRPRGVGTNRESMPSRGGSGGRSENPSLSIPLPGAAGFGGNLEGAHPRGMPGGAGLGEGEVTGPSPFNGGLAGEALNFLRQRMPPSATEGDLRTGTSLSTGLASAPSLRKSDHNVRTLLPEGDLSRGFETRGGVNAGLENFVPPLQNAPISGVASTSENAVNEPLRVSSVPHGLNIGNKRETLLPPLSRDRLPGESAMRPGANTAIGNLQRVPTGEGPDLQPGLGQPRGTSEHGIAGIHESEKMTQPPPVAGPGVALSEDLRRLPRPPESEGHFPRRPDEHPSITRQFRVETRRSDVDIGMFGPPPPSNSGREEGNSEILRVGMPPPAIGGPGEPGIRALPSSAIAHRLGSEPNNDENARNTEPSAATATDSGERNVNVGRLGAPSPVGAGDQPGDAELQQAGPVTSSGTVGIMPDVGGPELSVSEGLEVRNRGETEEIRGRPGNVSPGERIVGAGTERIGVHVIDRNFQLRAGTQPVRRGSLGVTSHGLLGYGSAGVGMPRQRAQFSVMPEFERPHFAFYPPRATTRGAAELGESGFGERAGYAGIGARGSNMFTEYWNRHLAPAGAESRLPGGMGLYLAIRQPFFRIPYRRYGAGVNAAIASRVVGVPGYGGDSVRRYAEAIYRSRIAGHAGAGLRFFPSVPQMPGRRVYGAGESPLNPRAPNLDALTEYERARLRSLLVPPRSLAPVRHSNARLEFLQRVTPVNFSVRYNSAYQSAVVRDALLRADIAGRSADASGLYDGSASSGHGSLQNVNRLYPRPEGYHGTRSVEYELARLIESS</sequence>
<dbReference type="PANTHER" id="PTHR23259">
    <property type="entry name" value="RIDDLE"/>
    <property type="match status" value="1"/>
</dbReference>
<feature type="region of interest" description="Disordered" evidence="3">
    <location>
        <begin position="492"/>
        <end position="634"/>
    </location>
</feature>
<feature type="region of interest" description="Disordered" evidence="3">
    <location>
        <begin position="435"/>
        <end position="462"/>
    </location>
</feature>